<comment type="caution">
    <text evidence="1">The sequence shown here is derived from an EMBL/GenBank/DDBJ whole genome shotgun (WGS) entry which is preliminary data.</text>
</comment>
<gene>
    <name evidence="1" type="ORF">DW918_12395</name>
</gene>
<dbReference type="EMBL" id="QSFV01000082">
    <property type="protein sequence ID" value="RHA74146.1"/>
    <property type="molecule type" value="Genomic_DNA"/>
</dbReference>
<reference evidence="1 2" key="1">
    <citation type="submission" date="2018-08" db="EMBL/GenBank/DDBJ databases">
        <title>A genome reference for cultivated species of the human gut microbiota.</title>
        <authorList>
            <person name="Zou Y."/>
            <person name="Xue W."/>
            <person name="Luo G."/>
        </authorList>
    </citation>
    <scope>NUCLEOTIDE SEQUENCE [LARGE SCALE GENOMIC DNA]</scope>
    <source>
        <strain evidence="1 2">AM42-30</strain>
    </source>
</reference>
<protein>
    <submittedName>
        <fullName evidence="1">Uncharacterized protein</fullName>
    </submittedName>
</protein>
<feature type="non-terminal residue" evidence="1">
    <location>
        <position position="60"/>
    </location>
</feature>
<dbReference type="AlphaFoldDB" id="A0A413SXI3"/>
<sequence length="60" mass="7306">MEIILSKNSPKDYRGVYLNQTEKIWDVRKCPTFFFLIRNSYGNYIKQKFSKGLQRRIFKP</sequence>
<dbReference type="RefSeq" id="WP_207661665.1">
    <property type="nucleotide sequence ID" value="NZ_QSFV01000082.1"/>
</dbReference>
<evidence type="ECO:0000313" key="1">
    <source>
        <dbReference type="EMBL" id="RHA74146.1"/>
    </source>
</evidence>
<proteinExistence type="predicted"/>
<dbReference type="Proteomes" id="UP000285740">
    <property type="component" value="Unassembled WGS sequence"/>
</dbReference>
<organism evidence="1 2">
    <name type="scientific">Eubacterium ventriosum</name>
    <dbReference type="NCBI Taxonomy" id="39496"/>
    <lineage>
        <taxon>Bacteria</taxon>
        <taxon>Bacillati</taxon>
        <taxon>Bacillota</taxon>
        <taxon>Clostridia</taxon>
        <taxon>Eubacteriales</taxon>
        <taxon>Eubacteriaceae</taxon>
        <taxon>Eubacterium</taxon>
    </lineage>
</organism>
<evidence type="ECO:0000313" key="2">
    <source>
        <dbReference type="Proteomes" id="UP000285740"/>
    </source>
</evidence>
<accession>A0A413SXI3</accession>
<name>A0A413SXI3_9FIRM</name>